<organism evidence="2 3">
    <name type="scientific">Methanolobus tindarius DSM 2278</name>
    <dbReference type="NCBI Taxonomy" id="1090322"/>
    <lineage>
        <taxon>Archaea</taxon>
        <taxon>Methanobacteriati</taxon>
        <taxon>Methanobacteriota</taxon>
        <taxon>Stenosarchaea group</taxon>
        <taxon>Methanomicrobia</taxon>
        <taxon>Methanosarcinales</taxon>
        <taxon>Methanosarcinaceae</taxon>
        <taxon>Methanolobus</taxon>
    </lineage>
</organism>
<dbReference type="AlphaFoldDB" id="W9DRU5"/>
<feature type="transmembrane region" description="Helical" evidence="1">
    <location>
        <begin position="21"/>
        <end position="41"/>
    </location>
</feature>
<dbReference type="Proteomes" id="UP000019483">
    <property type="component" value="Unassembled WGS sequence"/>
</dbReference>
<keyword evidence="1" id="KW-0812">Transmembrane</keyword>
<evidence type="ECO:0000313" key="3">
    <source>
        <dbReference type="Proteomes" id="UP000019483"/>
    </source>
</evidence>
<reference evidence="2 3" key="1">
    <citation type="submission" date="2013-08" db="EMBL/GenBank/DDBJ databases">
        <authorList>
            <consortium name="DOE Joint Genome Institute"/>
            <person name="Eisen J."/>
            <person name="Huntemann M."/>
            <person name="Han J."/>
            <person name="Chen A."/>
            <person name="Kyrpides N."/>
            <person name="Mavromatis K."/>
            <person name="Markowitz V."/>
            <person name="Palaniappan K."/>
            <person name="Ivanova N."/>
            <person name="Schaumberg A."/>
            <person name="Pati A."/>
            <person name="Liolios K."/>
            <person name="Nordberg H.P."/>
            <person name="Cantor M.N."/>
            <person name="Hua S.X."/>
            <person name="Woyke T."/>
        </authorList>
    </citation>
    <scope>NUCLEOTIDE SEQUENCE [LARGE SCALE GENOMIC DNA]</scope>
    <source>
        <strain evidence="2 3">DSM 2278</strain>
    </source>
</reference>
<protein>
    <submittedName>
        <fullName evidence="2">Uncharacterized protein</fullName>
    </submittedName>
</protein>
<keyword evidence="1" id="KW-1133">Transmembrane helix</keyword>
<proteinExistence type="predicted"/>
<gene>
    <name evidence="2" type="ORF">MettiDRAFT_1960</name>
</gene>
<keyword evidence="3" id="KW-1185">Reference proteome</keyword>
<dbReference type="EMBL" id="AZAJ01000001">
    <property type="protein sequence ID" value="ETA68488.1"/>
    <property type="molecule type" value="Genomic_DNA"/>
</dbReference>
<name>W9DRU5_METTI</name>
<feature type="transmembrane region" description="Helical" evidence="1">
    <location>
        <begin position="48"/>
        <end position="68"/>
    </location>
</feature>
<evidence type="ECO:0000256" key="1">
    <source>
        <dbReference type="SAM" id="Phobius"/>
    </source>
</evidence>
<dbReference type="RefSeq" id="WP_023845623.1">
    <property type="nucleotide sequence ID" value="NZ_AZAJ01000001.1"/>
</dbReference>
<sequence>MASEVSLSWIPIVKKRTVIRSFLVAGWTIIAAISATIYGFVDYESIKYVFWIAPLMLPVLIVLFSRSSPPVLNKRDEDKTILALTTTFTCLVLVLVAGIL</sequence>
<evidence type="ECO:0000313" key="2">
    <source>
        <dbReference type="EMBL" id="ETA68488.1"/>
    </source>
</evidence>
<accession>W9DRU5</accession>
<feature type="transmembrane region" description="Helical" evidence="1">
    <location>
        <begin position="80"/>
        <end position="99"/>
    </location>
</feature>
<keyword evidence="1" id="KW-0472">Membrane</keyword>
<comment type="caution">
    <text evidence="2">The sequence shown here is derived from an EMBL/GenBank/DDBJ whole genome shotgun (WGS) entry which is preliminary data.</text>
</comment>